<evidence type="ECO:0000313" key="1">
    <source>
        <dbReference type="EMBL" id="PJE62088.1"/>
    </source>
</evidence>
<organism evidence="1 2">
    <name type="scientific">Candidatus Roizmanbacteria bacterium CG10_big_fil_rev_8_21_14_0_10_39_12</name>
    <dbReference type="NCBI Taxonomy" id="1974852"/>
    <lineage>
        <taxon>Bacteria</taxon>
        <taxon>Candidatus Roizmaniibacteriota</taxon>
    </lineage>
</organism>
<dbReference type="Proteomes" id="UP000230222">
    <property type="component" value="Unassembled WGS sequence"/>
</dbReference>
<name>A0A2M8KQB6_9BACT</name>
<gene>
    <name evidence="1" type="ORF">COU87_01110</name>
</gene>
<dbReference type="AlphaFoldDB" id="A0A2M8KQB6"/>
<comment type="caution">
    <text evidence="1">The sequence shown here is derived from an EMBL/GenBank/DDBJ whole genome shotgun (WGS) entry which is preliminary data.</text>
</comment>
<accession>A0A2M8KQB6</accession>
<proteinExistence type="predicted"/>
<dbReference type="EMBL" id="PFEC01000018">
    <property type="protein sequence ID" value="PJE62088.1"/>
    <property type="molecule type" value="Genomic_DNA"/>
</dbReference>
<reference evidence="2" key="1">
    <citation type="submission" date="2017-09" db="EMBL/GenBank/DDBJ databases">
        <title>Depth-based differentiation of microbial function through sediment-hosted aquifers and enrichment of novel symbionts in the deep terrestrial subsurface.</title>
        <authorList>
            <person name="Probst A.J."/>
            <person name="Ladd B."/>
            <person name="Jarett J.K."/>
            <person name="Geller-Mcgrath D.E."/>
            <person name="Sieber C.M.K."/>
            <person name="Emerson J.B."/>
            <person name="Anantharaman K."/>
            <person name="Thomas B.C."/>
            <person name="Malmstrom R."/>
            <person name="Stieglmeier M."/>
            <person name="Klingl A."/>
            <person name="Woyke T."/>
            <person name="Ryan C.M."/>
            <person name="Banfield J.F."/>
        </authorList>
    </citation>
    <scope>NUCLEOTIDE SEQUENCE [LARGE SCALE GENOMIC DNA]</scope>
</reference>
<sequence length="149" mass="17064">MDKKQFSNKQIKVGGTTGVEPVSIEYKDKDYILKTYSENKASVTGHVVIAELFSNNDKLPKFIFRWDHGAGVVDVDIFIEGKDRKDLWTQKGYQGHWTKLTDDKNREYLVSIEIPERKIFKGIVRVGLLTELNLSDSIAMSENLDIKII</sequence>
<evidence type="ECO:0000313" key="2">
    <source>
        <dbReference type="Proteomes" id="UP000230222"/>
    </source>
</evidence>
<protein>
    <submittedName>
        <fullName evidence="1">Uncharacterized protein</fullName>
    </submittedName>
</protein>